<name>A0A1I7TVF7_9PELO</name>
<keyword evidence="3" id="KW-0677">Repeat</keyword>
<comment type="subcellular location">
    <subcellularLocation>
        <location evidence="1">Membrane</location>
    </subcellularLocation>
</comment>
<dbReference type="PROSITE" id="PS00232">
    <property type="entry name" value="CADHERIN_1"/>
    <property type="match status" value="2"/>
</dbReference>
<feature type="compositionally biased region" description="Low complexity" evidence="8">
    <location>
        <begin position="557"/>
        <end position="572"/>
    </location>
</feature>
<evidence type="ECO:0000313" key="12">
    <source>
        <dbReference type="WBParaSite" id="Csp11.Scaffold629.g12187.t1"/>
    </source>
</evidence>
<evidence type="ECO:0000259" key="10">
    <source>
        <dbReference type="PROSITE" id="PS50268"/>
    </source>
</evidence>
<feature type="compositionally biased region" description="Polar residues" evidence="8">
    <location>
        <begin position="575"/>
        <end position="584"/>
    </location>
</feature>
<dbReference type="PRINTS" id="PR00205">
    <property type="entry name" value="CADHERIN"/>
</dbReference>
<keyword evidence="11" id="KW-1185">Reference proteome</keyword>
<dbReference type="FunFam" id="2.60.40.60:FF:000315">
    <property type="entry name" value="CaDHerin family"/>
    <property type="match status" value="1"/>
</dbReference>
<dbReference type="SUPFAM" id="SSF49313">
    <property type="entry name" value="Cadherin-like"/>
    <property type="match status" value="4"/>
</dbReference>
<feature type="domain" description="Cadherin" evidence="10">
    <location>
        <begin position="43"/>
        <end position="163"/>
    </location>
</feature>
<dbReference type="InterPro" id="IPR002126">
    <property type="entry name" value="Cadherin-like_dom"/>
</dbReference>
<evidence type="ECO:0000256" key="7">
    <source>
        <dbReference type="PROSITE-ProRule" id="PRU00043"/>
    </source>
</evidence>
<keyword evidence="5" id="KW-1133">Transmembrane helix</keyword>
<dbReference type="CDD" id="cd11304">
    <property type="entry name" value="Cadherin_repeat"/>
    <property type="match status" value="4"/>
</dbReference>
<evidence type="ECO:0000256" key="2">
    <source>
        <dbReference type="ARBA" id="ARBA00022692"/>
    </source>
</evidence>
<dbReference type="Gene3D" id="2.60.40.60">
    <property type="entry name" value="Cadherins"/>
    <property type="match status" value="4"/>
</dbReference>
<feature type="signal peptide" evidence="9">
    <location>
        <begin position="1"/>
        <end position="24"/>
    </location>
</feature>
<dbReference type="AlphaFoldDB" id="A0A1I7TVF7"/>
<keyword evidence="4 7" id="KW-0106">Calcium</keyword>
<feature type="chain" id="PRO_5009307999" evidence="9">
    <location>
        <begin position="25"/>
        <end position="602"/>
    </location>
</feature>
<dbReference type="InterPro" id="IPR020894">
    <property type="entry name" value="Cadherin_CS"/>
</dbReference>
<feature type="compositionally biased region" description="Polar residues" evidence="8">
    <location>
        <begin position="592"/>
        <end position="602"/>
    </location>
</feature>
<dbReference type="WBParaSite" id="Csp11.Scaffold629.g12187.t1">
    <property type="protein sequence ID" value="Csp11.Scaffold629.g12187.t1"/>
    <property type="gene ID" value="Csp11.Scaffold629.g12187"/>
</dbReference>
<organism evidence="11 12">
    <name type="scientific">Caenorhabditis tropicalis</name>
    <dbReference type="NCBI Taxonomy" id="1561998"/>
    <lineage>
        <taxon>Eukaryota</taxon>
        <taxon>Metazoa</taxon>
        <taxon>Ecdysozoa</taxon>
        <taxon>Nematoda</taxon>
        <taxon>Chromadorea</taxon>
        <taxon>Rhabditida</taxon>
        <taxon>Rhabditina</taxon>
        <taxon>Rhabditomorpha</taxon>
        <taxon>Rhabditoidea</taxon>
        <taxon>Rhabditidae</taxon>
        <taxon>Peloderinae</taxon>
        <taxon>Caenorhabditis</taxon>
    </lineage>
</organism>
<feature type="domain" description="Cadherin" evidence="10">
    <location>
        <begin position="297"/>
        <end position="396"/>
    </location>
</feature>
<dbReference type="InterPro" id="IPR015919">
    <property type="entry name" value="Cadherin-like_sf"/>
</dbReference>
<dbReference type="FunFam" id="2.60.40.60:FF:000320">
    <property type="entry name" value="CaDHerin family"/>
    <property type="match status" value="1"/>
</dbReference>
<feature type="domain" description="Cadherin" evidence="10">
    <location>
        <begin position="412"/>
        <end position="508"/>
    </location>
</feature>
<dbReference type="STRING" id="1561998.A0A1I7TVF7"/>
<evidence type="ECO:0000256" key="5">
    <source>
        <dbReference type="ARBA" id="ARBA00022989"/>
    </source>
</evidence>
<dbReference type="GO" id="GO:0007156">
    <property type="term" value="P:homophilic cell adhesion via plasma membrane adhesion molecules"/>
    <property type="evidence" value="ECO:0007669"/>
    <property type="project" value="InterPro"/>
</dbReference>
<dbReference type="PANTHER" id="PTHR24026:SF135">
    <property type="entry name" value="CADHERIN DOMAIN-CONTAINING PROTEIN"/>
    <property type="match status" value="1"/>
</dbReference>
<evidence type="ECO:0000256" key="8">
    <source>
        <dbReference type="SAM" id="MobiDB-lite"/>
    </source>
</evidence>
<evidence type="ECO:0000256" key="3">
    <source>
        <dbReference type="ARBA" id="ARBA00022737"/>
    </source>
</evidence>
<dbReference type="PANTHER" id="PTHR24026">
    <property type="entry name" value="FAT ATYPICAL CADHERIN-RELATED"/>
    <property type="match status" value="1"/>
</dbReference>
<dbReference type="Pfam" id="PF00028">
    <property type="entry name" value="Cadherin"/>
    <property type="match status" value="3"/>
</dbReference>
<dbReference type="FunFam" id="2.60.40.60:FF:000379">
    <property type="entry name" value="CaDHerin family"/>
    <property type="match status" value="1"/>
</dbReference>
<evidence type="ECO:0000256" key="6">
    <source>
        <dbReference type="ARBA" id="ARBA00023136"/>
    </source>
</evidence>
<dbReference type="PROSITE" id="PS50268">
    <property type="entry name" value="CADHERIN_2"/>
    <property type="match status" value="4"/>
</dbReference>
<evidence type="ECO:0000256" key="1">
    <source>
        <dbReference type="ARBA" id="ARBA00004370"/>
    </source>
</evidence>
<keyword evidence="6" id="KW-0472">Membrane</keyword>
<protein>
    <submittedName>
        <fullName evidence="12">Cadherin-23</fullName>
    </submittedName>
</protein>
<dbReference type="GO" id="GO:0005886">
    <property type="term" value="C:plasma membrane"/>
    <property type="evidence" value="ECO:0007669"/>
    <property type="project" value="InterPro"/>
</dbReference>
<sequence length="602" mass="65495">MMRNRRRSTLLLLSFLLIFTPIRAQEPQISDQPVVSNHAPVLQVSSTEGFLAETAEIGTTVRVSPNSQSESLQILVNDEDLQPGMPPATYQYILTGLGATIFAVDQRGYVYLNVPKIDADPPNPSTYQLNVEAREVNTIPTRRSDPVTITIHILDVNDNSPQFEQPIYMANTTANGDERDVVRVVATDVDSGAFGQVTYSIAQVTNGAEDKFRYEPATNMLLATGPLVAGERYQVVIEATDGGGRSSQAIVIVLAMDPTQLTFSSLAPLPGMETFMPNPLAMTTPGSLATSAESEETIQTFVTEVNENTPPNTVVVSLGDESSKDLTYFNIVGGNEEGKFGIDDAGTIVTADELDREKTAMYSLQVETRSRNPDQHLYWTLVQVTVMDVNDNAPVFTDPQPIRLRLSIDDIEQLTANMIIGKIGVEDADSDDNGRLELRIMPPHNKLFAISNEGILSVNGDFTAAHFGEHDLTIVARDHGEPSLETRARVQISIFGTLITMATVAPTNEVFEYTSSVEEEPQTTNPDELLQTVTMVPSTKNQGPSQQIFSSFPSTIEQTQQPEFPQFPTFPTLSPHPQLNTRNASGLAAGTSVASDGGQASQ</sequence>
<proteinExistence type="predicted"/>
<keyword evidence="2" id="KW-0812">Transmembrane</keyword>
<accession>A0A1I7TVF7</accession>
<evidence type="ECO:0000313" key="11">
    <source>
        <dbReference type="Proteomes" id="UP000095282"/>
    </source>
</evidence>
<dbReference type="GO" id="GO:0005509">
    <property type="term" value="F:calcium ion binding"/>
    <property type="evidence" value="ECO:0007669"/>
    <property type="project" value="UniProtKB-UniRule"/>
</dbReference>
<feature type="domain" description="Cadherin" evidence="10">
    <location>
        <begin position="181"/>
        <end position="270"/>
    </location>
</feature>
<dbReference type="Proteomes" id="UP000095282">
    <property type="component" value="Unplaced"/>
</dbReference>
<reference evidence="12" key="1">
    <citation type="submission" date="2016-11" db="UniProtKB">
        <authorList>
            <consortium name="WormBaseParasite"/>
        </authorList>
    </citation>
    <scope>IDENTIFICATION</scope>
</reference>
<feature type="region of interest" description="Disordered" evidence="8">
    <location>
        <begin position="555"/>
        <end position="602"/>
    </location>
</feature>
<evidence type="ECO:0000256" key="4">
    <source>
        <dbReference type="ARBA" id="ARBA00022837"/>
    </source>
</evidence>
<keyword evidence="9" id="KW-0732">Signal</keyword>
<dbReference type="SMART" id="SM00112">
    <property type="entry name" value="CA"/>
    <property type="match status" value="4"/>
</dbReference>
<evidence type="ECO:0000256" key="9">
    <source>
        <dbReference type="SAM" id="SignalP"/>
    </source>
</evidence>